<dbReference type="Gene3D" id="3.40.50.2300">
    <property type="match status" value="1"/>
</dbReference>
<keyword evidence="1 4" id="KW-0597">Phosphoprotein</keyword>
<keyword evidence="2" id="KW-0902">Two-component regulatory system</keyword>
<protein>
    <submittedName>
        <fullName evidence="6">Two-component system response regulator</fullName>
    </submittedName>
</protein>
<feature type="modified residue" description="4-aspartylphosphate" evidence="4">
    <location>
        <position position="64"/>
    </location>
</feature>
<dbReference type="PANTHER" id="PTHR48111">
    <property type="entry name" value="REGULATOR OF RPOS"/>
    <property type="match status" value="1"/>
</dbReference>
<accession>A0A5K7ZLE9</accession>
<dbReference type="GO" id="GO:0006355">
    <property type="term" value="P:regulation of DNA-templated transcription"/>
    <property type="evidence" value="ECO:0007669"/>
    <property type="project" value="TreeGrafter"/>
</dbReference>
<evidence type="ECO:0000313" key="7">
    <source>
        <dbReference type="Proteomes" id="UP000427769"/>
    </source>
</evidence>
<keyword evidence="7" id="KW-1185">Reference proteome</keyword>
<dbReference type="InterPro" id="IPR011006">
    <property type="entry name" value="CheY-like_superfamily"/>
</dbReference>
<dbReference type="GO" id="GO:0000976">
    <property type="term" value="F:transcription cis-regulatory region binding"/>
    <property type="evidence" value="ECO:0007669"/>
    <property type="project" value="TreeGrafter"/>
</dbReference>
<dbReference type="OrthoDB" id="9788090at2"/>
<dbReference type="GO" id="GO:0032993">
    <property type="term" value="C:protein-DNA complex"/>
    <property type="evidence" value="ECO:0007669"/>
    <property type="project" value="TreeGrafter"/>
</dbReference>
<dbReference type="Pfam" id="PF00072">
    <property type="entry name" value="Response_reg"/>
    <property type="match status" value="1"/>
</dbReference>
<dbReference type="SUPFAM" id="SSF52172">
    <property type="entry name" value="CheY-like"/>
    <property type="match status" value="1"/>
</dbReference>
<feature type="domain" description="Response regulatory" evidence="5">
    <location>
        <begin position="15"/>
        <end position="129"/>
    </location>
</feature>
<evidence type="ECO:0000259" key="5">
    <source>
        <dbReference type="PROSITE" id="PS50110"/>
    </source>
</evidence>
<evidence type="ECO:0000256" key="2">
    <source>
        <dbReference type="ARBA" id="ARBA00023012"/>
    </source>
</evidence>
<dbReference type="AlphaFoldDB" id="A0A5K7ZLE9"/>
<evidence type="ECO:0000256" key="3">
    <source>
        <dbReference type="ARBA" id="ARBA00023125"/>
    </source>
</evidence>
<gene>
    <name evidence="6" type="ORF">DSCW_65210</name>
</gene>
<dbReference type="KEGG" id="dwd:DSCW_65210"/>
<dbReference type="RefSeq" id="WP_155307668.1">
    <property type="nucleotide sequence ID" value="NZ_AP021875.1"/>
</dbReference>
<keyword evidence="3" id="KW-0238">DNA-binding</keyword>
<dbReference type="GO" id="GO:0000156">
    <property type="term" value="F:phosphorelay response regulator activity"/>
    <property type="evidence" value="ECO:0007669"/>
    <property type="project" value="TreeGrafter"/>
</dbReference>
<dbReference type="SMART" id="SM00448">
    <property type="entry name" value="REC"/>
    <property type="match status" value="1"/>
</dbReference>
<proteinExistence type="predicted"/>
<evidence type="ECO:0000256" key="4">
    <source>
        <dbReference type="PROSITE-ProRule" id="PRU00169"/>
    </source>
</evidence>
<dbReference type="InterPro" id="IPR039420">
    <property type="entry name" value="WalR-like"/>
</dbReference>
<organism evidence="6 7">
    <name type="scientific">Desulfosarcina widdelii</name>
    <dbReference type="NCBI Taxonomy" id="947919"/>
    <lineage>
        <taxon>Bacteria</taxon>
        <taxon>Pseudomonadati</taxon>
        <taxon>Thermodesulfobacteriota</taxon>
        <taxon>Desulfobacteria</taxon>
        <taxon>Desulfobacterales</taxon>
        <taxon>Desulfosarcinaceae</taxon>
        <taxon>Desulfosarcina</taxon>
    </lineage>
</organism>
<name>A0A5K7ZLE9_9BACT</name>
<evidence type="ECO:0000313" key="6">
    <source>
        <dbReference type="EMBL" id="BBO79104.1"/>
    </source>
</evidence>
<dbReference type="PROSITE" id="PS50110">
    <property type="entry name" value="RESPONSE_REGULATORY"/>
    <property type="match status" value="1"/>
</dbReference>
<sequence length="142" mass="15938">MPSDRRKNGGCDPIRLLLVDDEKGFVDVLSKRLAKRGIQVTRTFSGAEGIQALRRLDFDVAVLDLKLEDMDGIEILKIFKKMDPHMPVIMLTGHGSEKASIEGMRHGAFDYLTKPHELAELVAKIHEAVRQRENTDETATGR</sequence>
<evidence type="ECO:0000256" key="1">
    <source>
        <dbReference type="ARBA" id="ARBA00022553"/>
    </source>
</evidence>
<dbReference type="GO" id="GO:0005829">
    <property type="term" value="C:cytosol"/>
    <property type="evidence" value="ECO:0007669"/>
    <property type="project" value="TreeGrafter"/>
</dbReference>
<dbReference type="EMBL" id="AP021875">
    <property type="protein sequence ID" value="BBO79104.1"/>
    <property type="molecule type" value="Genomic_DNA"/>
</dbReference>
<dbReference type="InterPro" id="IPR001789">
    <property type="entry name" value="Sig_transdc_resp-reg_receiver"/>
</dbReference>
<dbReference type="Proteomes" id="UP000427769">
    <property type="component" value="Chromosome"/>
</dbReference>
<dbReference type="PANTHER" id="PTHR48111:SF40">
    <property type="entry name" value="PHOSPHATE REGULON TRANSCRIPTIONAL REGULATORY PROTEIN PHOB"/>
    <property type="match status" value="1"/>
</dbReference>
<reference evidence="6 7" key="1">
    <citation type="submission" date="2019-11" db="EMBL/GenBank/DDBJ databases">
        <title>Comparative genomics of hydrocarbon-degrading Desulfosarcina strains.</title>
        <authorList>
            <person name="Watanabe M."/>
            <person name="Kojima H."/>
            <person name="Fukui M."/>
        </authorList>
    </citation>
    <scope>NUCLEOTIDE SEQUENCE [LARGE SCALE GENOMIC DNA]</scope>
    <source>
        <strain evidence="6 7">PP31</strain>
    </source>
</reference>